<comment type="caution">
    <text evidence="6">The sequence shown here is derived from an EMBL/GenBank/DDBJ whole genome shotgun (WGS) entry which is preliminary data.</text>
</comment>
<dbReference type="OrthoDB" id="9802498at2"/>
<feature type="DNA-binding region" description="H-T-H motif" evidence="4">
    <location>
        <begin position="39"/>
        <end position="58"/>
    </location>
</feature>
<keyword evidence="3" id="KW-0804">Transcription</keyword>
<proteinExistence type="predicted"/>
<dbReference type="InterPro" id="IPR036271">
    <property type="entry name" value="Tet_transcr_reg_TetR-rel_C_sf"/>
</dbReference>
<evidence type="ECO:0000313" key="6">
    <source>
        <dbReference type="EMBL" id="RVU18743.1"/>
    </source>
</evidence>
<dbReference type="InterPro" id="IPR009057">
    <property type="entry name" value="Homeodomain-like_sf"/>
</dbReference>
<dbReference type="PRINTS" id="PR00455">
    <property type="entry name" value="HTHTETR"/>
</dbReference>
<evidence type="ECO:0000256" key="2">
    <source>
        <dbReference type="ARBA" id="ARBA00023125"/>
    </source>
</evidence>
<dbReference type="PANTHER" id="PTHR30055">
    <property type="entry name" value="HTH-TYPE TRANSCRIPTIONAL REGULATOR RUTR"/>
    <property type="match status" value="1"/>
</dbReference>
<dbReference type="AlphaFoldDB" id="A0A3S2VR08"/>
<dbReference type="Gene3D" id="1.10.357.10">
    <property type="entry name" value="Tetracycline Repressor, domain 2"/>
    <property type="match status" value="1"/>
</dbReference>
<dbReference type="PROSITE" id="PS50977">
    <property type="entry name" value="HTH_TETR_2"/>
    <property type="match status" value="1"/>
</dbReference>
<accession>A0A3S2VR08</accession>
<protein>
    <submittedName>
        <fullName evidence="6">TetR/AcrR family transcriptional regulator</fullName>
    </submittedName>
</protein>
<evidence type="ECO:0000256" key="1">
    <source>
        <dbReference type="ARBA" id="ARBA00023015"/>
    </source>
</evidence>
<organism evidence="6 7">
    <name type="scientific">Methylobacterium oryzihabitans</name>
    <dbReference type="NCBI Taxonomy" id="2499852"/>
    <lineage>
        <taxon>Bacteria</taxon>
        <taxon>Pseudomonadati</taxon>
        <taxon>Pseudomonadota</taxon>
        <taxon>Alphaproteobacteria</taxon>
        <taxon>Hyphomicrobiales</taxon>
        <taxon>Methylobacteriaceae</taxon>
        <taxon>Methylobacterium</taxon>
    </lineage>
</organism>
<evidence type="ECO:0000259" key="5">
    <source>
        <dbReference type="PROSITE" id="PS50977"/>
    </source>
</evidence>
<dbReference type="InterPro" id="IPR001647">
    <property type="entry name" value="HTH_TetR"/>
</dbReference>
<keyword evidence="7" id="KW-1185">Reference proteome</keyword>
<dbReference type="SUPFAM" id="SSF48498">
    <property type="entry name" value="Tetracyclin repressor-like, C-terminal domain"/>
    <property type="match status" value="1"/>
</dbReference>
<feature type="domain" description="HTH tetR-type" evidence="5">
    <location>
        <begin position="16"/>
        <end position="76"/>
    </location>
</feature>
<evidence type="ECO:0000313" key="7">
    <source>
        <dbReference type="Proteomes" id="UP000286997"/>
    </source>
</evidence>
<dbReference type="Proteomes" id="UP000286997">
    <property type="component" value="Unassembled WGS sequence"/>
</dbReference>
<dbReference type="PANTHER" id="PTHR30055:SF151">
    <property type="entry name" value="TRANSCRIPTIONAL REGULATORY PROTEIN"/>
    <property type="match status" value="1"/>
</dbReference>
<dbReference type="Pfam" id="PF00440">
    <property type="entry name" value="TetR_N"/>
    <property type="match status" value="1"/>
</dbReference>
<gene>
    <name evidence="6" type="ORF">EOE48_10190</name>
</gene>
<dbReference type="GO" id="GO:0000976">
    <property type="term" value="F:transcription cis-regulatory region binding"/>
    <property type="evidence" value="ECO:0007669"/>
    <property type="project" value="TreeGrafter"/>
</dbReference>
<reference evidence="6 7" key="1">
    <citation type="submission" date="2019-01" db="EMBL/GenBank/DDBJ databases">
        <authorList>
            <person name="Chen W.-M."/>
        </authorList>
    </citation>
    <scope>NUCLEOTIDE SEQUENCE [LARGE SCALE GENOMIC DNA]</scope>
    <source>
        <strain evidence="6 7">TER-1</strain>
    </source>
</reference>
<dbReference type="InterPro" id="IPR041478">
    <property type="entry name" value="TetR_C_27"/>
</dbReference>
<evidence type="ECO:0000256" key="3">
    <source>
        <dbReference type="ARBA" id="ARBA00023163"/>
    </source>
</evidence>
<name>A0A3S2VR08_9HYPH</name>
<keyword evidence="2 4" id="KW-0238">DNA-binding</keyword>
<dbReference type="SUPFAM" id="SSF46689">
    <property type="entry name" value="Homeodomain-like"/>
    <property type="match status" value="1"/>
</dbReference>
<dbReference type="RefSeq" id="WP_127728686.1">
    <property type="nucleotide sequence ID" value="NZ_SACP01000008.1"/>
</dbReference>
<sequence length="208" mass="23222">MIPALDTRLAPEEAAPSTRCRILQTAERFFREIGYQKTTVADIAKTLRMSPANVYRFFESKKAINEAVVGRLIAEAEARITVIADRPGLGAAERLRDIVTVMHRDALERCETHPRMHEMIEAAMSESWDVCRVHVDRITNVLSRVVAEGVARGEFAPQDPDVAGRCIHTAILRFCHPLLILKCPEDLAPELDAMIAFILAALRAPRVV</sequence>
<dbReference type="EMBL" id="SACP01000008">
    <property type="protein sequence ID" value="RVU18743.1"/>
    <property type="molecule type" value="Genomic_DNA"/>
</dbReference>
<evidence type="ECO:0000256" key="4">
    <source>
        <dbReference type="PROSITE-ProRule" id="PRU00335"/>
    </source>
</evidence>
<dbReference type="GO" id="GO:0003700">
    <property type="term" value="F:DNA-binding transcription factor activity"/>
    <property type="evidence" value="ECO:0007669"/>
    <property type="project" value="TreeGrafter"/>
</dbReference>
<keyword evidence="1" id="KW-0805">Transcription regulation</keyword>
<dbReference type="Pfam" id="PF17935">
    <property type="entry name" value="TetR_C_27"/>
    <property type="match status" value="1"/>
</dbReference>
<dbReference type="InterPro" id="IPR050109">
    <property type="entry name" value="HTH-type_TetR-like_transc_reg"/>
</dbReference>